<feature type="domain" description="DUF7770" evidence="1">
    <location>
        <begin position="35"/>
        <end position="187"/>
    </location>
</feature>
<dbReference type="InterPro" id="IPR056672">
    <property type="entry name" value="DUF7770"/>
</dbReference>
<evidence type="ECO:0000259" key="1">
    <source>
        <dbReference type="Pfam" id="PF24968"/>
    </source>
</evidence>
<dbReference type="Pfam" id="PF24968">
    <property type="entry name" value="DUF7770"/>
    <property type="match status" value="1"/>
</dbReference>
<dbReference type="Proteomes" id="UP000292957">
    <property type="component" value="Unassembled WGS sequence"/>
</dbReference>
<gene>
    <name evidence="2" type="ORF">BD311DRAFT_456859</name>
</gene>
<organism evidence="2">
    <name type="scientific">Dichomitus squalens</name>
    <dbReference type="NCBI Taxonomy" id="114155"/>
    <lineage>
        <taxon>Eukaryota</taxon>
        <taxon>Fungi</taxon>
        <taxon>Dikarya</taxon>
        <taxon>Basidiomycota</taxon>
        <taxon>Agaricomycotina</taxon>
        <taxon>Agaricomycetes</taxon>
        <taxon>Polyporales</taxon>
        <taxon>Polyporaceae</taxon>
        <taxon>Dichomitus</taxon>
    </lineage>
</organism>
<dbReference type="OrthoDB" id="3527137at2759"/>
<name>A0A4Q9MFN5_9APHY</name>
<dbReference type="EMBL" id="ML143449">
    <property type="protein sequence ID" value="TBU26204.1"/>
    <property type="molecule type" value="Genomic_DNA"/>
</dbReference>
<sequence length="187" mass="20601">MTDSVYSHIMNTDGNWGTSRFKSPVATLALPVSRIHFAAHENSEDTGSDNMPPTNHWSMYLETGPNSSVHVDVVPGEVGRPGMVMLETKGYITTNHASRVETAANSTGMTVSDILSLIIAKNRDRYIFARVGEGCRFWLATLAVDFTEAGIISSADATRIRKSLAMYWPSKAHLSAEQRPMSEGRFY</sequence>
<accession>A0A4Q9MFN5</accession>
<reference evidence="2" key="1">
    <citation type="submission" date="2019-01" db="EMBL/GenBank/DDBJ databases">
        <title>Draft genome sequences of three monokaryotic isolates of the white-rot basidiomycete fungus Dichomitus squalens.</title>
        <authorList>
            <consortium name="DOE Joint Genome Institute"/>
            <person name="Lopez S.C."/>
            <person name="Andreopoulos B."/>
            <person name="Pangilinan J."/>
            <person name="Lipzen A."/>
            <person name="Riley R."/>
            <person name="Ahrendt S."/>
            <person name="Ng V."/>
            <person name="Barry K."/>
            <person name="Daum C."/>
            <person name="Grigoriev I.V."/>
            <person name="Hilden K.S."/>
            <person name="Makela M.R."/>
            <person name="de Vries R.P."/>
        </authorList>
    </citation>
    <scope>NUCLEOTIDE SEQUENCE [LARGE SCALE GENOMIC DNA]</scope>
    <source>
        <strain evidence="2">OM18370.1</strain>
    </source>
</reference>
<evidence type="ECO:0000313" key="2">
    <source>
        <dbReference type="EMBL" id="TBU26204.1"/>
    </source>
</evidence>
<proteinExistence type="predicted"/>
<protein>
    <recommendedName>
        <fullName evidence="1">DUF7770 domain-containing protein</fullName>
    </recommendedName>
</protein>
<dbReference type="AlphaFoldDB" id="A0A4Q9MFN5"/>